<keyword evidence="2" id="KW-0808">Transferase</keyword>
<dbReference type="Pfam" id="PF00583">
    <property type="entry name" value="Acetyltransf_1"/>
    <property type="match status" value="1"/>
</dbReference>
<dbReference type="PANTHER" id="PTHR43415">
    <property type="entry name" value="SPERMIDINE N(1)-ACETYLTRANSFERASE"/>
    <property type="match status" value="1"/>
</dbReference>
<dbReference type="PROSITE" id="PS51186">
    <property type="entry name" value="GNAT"/>
    <property type="match status" value="1"/>
</dbReference>
<dbReference type="PANTHER" id="PTHR43415:SF5">
    <property type="entry name" value="ACETYLTRANSFERASE"/>
    <property type="match status" value="1"/>
</dbReference>
<dbReference type="KEGG" id="clt:CM240_2228"/>
<dbReference type="eggNOG" id="COG1670">
    <property type="taxonomic scope" value="Bacteria"/>
</dbReference>
<organism evidence="2 3">
    <name type="scientific">Clostridium bornimense</name>
    <dbReference type="NCBI Taxonomy" id="1216932"/>
    <lineage>
        <taxon>Bacteria</taxon>
        <taxon>Bacillati</taxon>
        <taxon>Bacillota</taxon>
        <taxon>Clostridia</taxon>
        <taxon>Eubacteriales</taxon>
        <taxon>Clostridiaceae</taxon>
        <taxon>Clostridium</taxon>
    </lineage>
</organism>
<dbReference type="Proteomes" id="UP000019426">
    <property type="component" value="Chromosome M2/40_rep1"/>
</dbReference>
<evidence type="ECO:0000313" key="3">
    <source>
        <dbReference type="Proteomes" id="UP000019426"/>
    </source>
</evidence>
<evidence type="ECO:0000259" key="1">
    <source>
        <dbReference type="PROSITE" id="PS51186"/>
    </source>
</evidence>
<dbReference type="GO" id="GO:0016747">
    <property type="term" value="F:acyltransferase activity, transferring groups other than amino-acyl groups"/>
    <property type="evidence" value="ECO:0007669"/>
    <property type="project" value="InterPro"/>
</dbReference>
<dbReference type="AlphaFoldDB" id="W6RXI0"/>
<dbReference type="RefSeq" id="WP_341349770.1">
    <property type="nucleotide sequence ID" value="NZ_HG917868.1"/>
</dbReference>
<name>W6RXI0_9CLOT</name>
<dbReference type="CDD" id="cd04301">
    <property type="entry name" value="NAT_SF"/>
    <property type="match status" value="1"/>
</dbReference>
<dbReference type="EMBL" id="HG917868">
    <property type="protein sequence ID" value="CDM69371.1"/>
    <property type="molecule type" value="Genomic_DNA"/>
</dbReference>
<dbReference type="InterPro" id="IPR016181">
    <property type="entry name" value="Acyl_CoA_acyltransferase"/>
</dbReference>
<dbReference type="HOGENOM" id="CLU_013985_3_2_9"/>
<protein>
    <submittedName>
        <fullName evidence="2">N-acetyltransferase GCN5</fullName>
    </submittedName>
</protein>
<gene>
    <name evidence="2" type="ORF">CM240_2228</name>
</gene>
<dbReference type="InterPro" id="IPR000182">
    <property type="entry name" value="GNAT_dom"/>
</dbReference>
<evidence type="ECO:0000313" key="2">
    <source>
        <dbReference type="EMBL" id="CDM69371.1"/>
    </source>
</evidence>
<accession>W6RXI0</accession>
<proteinExistence type="predicted"/>
<reference evidence="2 3" key="1">
    <citation type="submission" date="2013-11" db="EMBL/GenBank/DDBJ databases">
        <title>Complete genome sequence of Clostridum sp. M2/40.</title>
        <authorList>
            <person name="Wibberg D."/>
            <person name="Puehler A."/>
            <person name="Schlueter A."/>
        </authorList>
    </citation>
    <scope>NUCLEOTIDE SEQUENCE [LARGE SCALE GENOMIC DNA]</scope>
    <source>
        <strain evidence="3">M2/40</strain>
    </source>
</reference>
<feature type="domain" description="N-acetyltransferase" evidence="1">
    <location>
        <begin position="5"/>
        <end position="170"/>
    </location>
</feature>
<dbReference type="Gene3D" id="3.40.630.30">
    <property type="match status" value="1"/>
</dbReference>
<sequence length="170" mass="20306">MYLLIRLRPYKLSDEKYLLNWIDDEATFSKWCADKFTYPLTKEQLEEYYHNYEKENNGFIVTAIDAEGNPVGHFLMRLADYEDNSIHIGFVIIDKEKREQGYGREMMSLAVKYAFEILKMKRMTLGVFDNNEVAHCCYKSVGFIDEKYCKDVFKYKDESWGIYEMAIERK</sequence>
<keyword evidence="3" id="KW-1185">Reference proteome</keyword>
<dbReference type="STRING" id="1216932.CM240_2228"/>
<dbReference type="PATRIC" id="fig|1216932.3.peg.2212"/>
<dbReference type="SUPFAM" id="SSF55729">
    <property type="entry name" value="Acyl-CoA N-acyltransferases (Nat)"/>
    <property type="match status" value="1"/>
</dbReference>